<feature type="compositionally biased region" description="Low complexity" evidence="10">
    <location>
        <begin position="463"/>
        <end position="474"/>
    </location>
</feature>
<evidence type="ECO:0000256" key="1">
    <source>
        <dbReference type="ARBA" id="ARBA00000966"/>
    </source>
</evidence>
<evidence type="ECO:0000313" key="12">
    <source>
        <dbReference type="EMBL" id="KYQ92546.1"/>
    </source>
</evidence>
<evidence type="ECO:0000256" key="7">
    <source>
        <dbReference type="ARBA" id="ARBA00023326"/>
    </source>
</evidence>
<comment type="similarity">
    <text evidence="2 8 9">Belongs to the glycosyl hydrolase 9 (cellulase E) family.</text>
</comment>
<dbReference type="PANTHER" id="PTHR22298">
    <property type="entry name" value="ENDO-1,4-BETA-GLUCANASE"/>
    <property type="match status" value="1"/>
</dbReference>
<dbReference type="InterPro" id="IPR001701">
    <property type="entry name" value="Glyco_hydro_9"/>
</dbReference>
<dbReference type="GO" id="GO:0030245">
    <property type="term" value="P:cellulose catabolic process"/>
    <property type="evidence" value="ECO:0007669"/>
    <property type="project" value="UniProtKB-KW"/>
</dbReference>
<dbReference type="GO" id="GO:0008810">
    <property type="term" value="F:cellulase activity"/>
    <property type="evidence" value="ECO:0007669"/>
    <property type="project" value="UniProtKB-EC"/>
</dbReference>
<feature type="region of interest" description="Disordered" evidence="10">
    <location>
        <begin position="463"/>
        <end position="504"/>
    </location>
</feature>
<comment type="caution">
    <text evidence="12">The sequence shown here is derived from an EMBL/GenBank/DDBJ whole genome shotgun (WGS) entry which is preliminary data.</text>
</comment>
<dbReference type="STRING" id="361077.A0A151ZF07"/>
<keyword evidence="7 8" id="KW-0624">Polysaccharide degradation</keyword>
<dbReference type="EC" id="3.2.1.4" evidence="9"/>
<dbReference type="InterPro" id="IPR008928">
    <property type="entry name" value="6-hairpin_glycosidase_sf"/>
</dbReference>
<evidence type="ECO:0000256" key="4">
    <source>
        <dbReference type="ARBA" id="ARBA00023001"/>
    </source>
</evidence>
<proteinExistence type="inferred from homology"/>
<dbReference type="EMBL" id="LODT01000029">
    <property type="protein sequence ID" value="KYQ92546.1"/>
    <property type="molecule type" value="Genomic_DNA"/>
</dbReference>
<dbReference type="AlphaFoldDB" id="A0A151ZF07"/>
<feature type="chain" id="PRO_5007359207" description="Endoglucanase" evidence="9">
    <location>
        <begin position="20"/>
        <end position="533"/>
    </location>
</feature>
<gene>
    <name evidence="12" type="ORF">DLAC_06537</name>
</gene>
<name>A0A151ZF07_TIELA</name>
<dbReference type="InterPro" id="IPR033126">
    <property type="entry name" value="Glyco_hydro_9_Asp/Glu_AS"/>
</dbReference>
<keyword evidence="5 8" id="KW-0119">Carbohydrate metabolism</keyword>
<evidence type="ECO:0000256" key="3">
    <source>
        <dbReference type="ARBA" id="ARBA00022801"/>
    </source>
</evidence>
<evidence type="ECO:0000259" key="11">
    <source>
        <dbReference type="Pfam" id="PF00759"/>
    </source>
</evidence>
<evidence type="ECO:0000256" key="9">
    <source>
        <dbReference type="RuleBase" id="RU361166"/>
    </source>
</evidence>
<protein>
    <recommendedName>
        <fullName evidence="9">Endoglucanase</fullName>
        <ecNumber evidence="9">3.2.1.4</ecNumber>
    </recommendedName>
</protein>
<dbReference type="OrthoDB" id="14118at2759"/>
<evidence type="ECO:0000256" key="8">
    <source>
        <dbReference type="PROSITE-ProRule" id="PRU10060"/>
    </source>
</evidence>
<keyword evidence="4 9" id="KW-0136">Cellulose degradation</keyword>
<dbReference type="Pfam" id="PF00759">
    <property type="entry name" value="Glyco_hydro_9"/>
    <property type="match status" value="1"/>
</dbReference>
<dbReference type="PROSITE" id="PS00698">
    <property type="entry name" value="GH9_3"/>
    <property type="match status" value="1"/>
</dbReference>
<evidence type="ECO:0000256" key="5">
    <source>
        <dbReference type="ARBA" id="ARBA00023277"/>
    </source>
</evidence>
<keyword evidence="3 8" id="KW-0378">Hydrolase</keyword>
<organism evidence="12 13">
    <name type="scientific">Tieghemostelium lacteum</name>
    <name type="common">Slime mold</name>
    <name type="synonym">Dictyostelium lacteum</name>
    <dbReference type="NCBI Taxonomy" id="361077"/>
    <lineage>
        <taxon>Eukaryota</taxon>
        <taxon>Amoebozoa</taxon>
        <taxon>Evosea</taxon>
        <taxon>Eumycetozoa</taxon>
        <taxon>Dictyostelia</taxon>
        <taxon>Dictyosteliales</taxon>
        <taxon>Raperosteliaceae</taxon>
        <taxon>Tieghemostelium</taxon>
    </lineage>
</organism>
<accession>A0A151ZF07</accession>
<dbReference type="OMA" id="WGPPEEY"/>
<dbReference type="Gene3D" id="1.50.10.10">
    <property type="match status" value="1"/>
</dbReference>
<dbReference type="InterPro" id="IPR012341">
    <property type="entry name" value="6hp_glycosidase-like_sf"/>
</dbReference>
<sequence length="533" mass="58103">MKFRKYVLCLLLIISIATRFCIDAANDDYCMVLKQSLLFYKANRAGRLPDKDIPWRGNSTMGDSYPTGAKDANGDGNLSGGYFDAGDHVKFTLPMASSMTLLAWGYLVYEQNINSCGLTKIYLETIKWGTDWLIAAHISENQMVGQVGNGGTDHSYWGPPETMTMSRPSYVLSASSPGTEIAMEAAAALTVTSLIYKNKNSEYSDLCLKHAKQLYNFGEGYKGVYSDSITDAKNFYQSYSGYNDEVVWASIWLYKATGENAYINRAQSLYASAYIGSQGVGNAQDWDNKSPGCSLLLYMQTKNSQYQTDIEKTLDYWMPGGGVSYTPGGLAWLRQWGPNRYAMTMSFISRIYASTQPDTSTSKYTTFAQNQLNYVLGKNPKSQSFVVGYGPNHPVNPHHRSSHHSTTNDINNPVNNLYILYGALVGGPSLQDEYSDDRTNYISNEVALDYNAGFVGTLSSFASGNGEEPSSTSTSGGGGSEGLGATTSGGGGTSDDSQTTSKDNAGSTLDLNEILVVVLSTSLFVISSIYFLF</sequence>
<feature type="compositionally biased region" description="Gly residues" evidence="10">
    <location>
        <begin position="475"/>
        <end position="493"/>
    </location>
</feature>
<dbReference type="InParanoid" id="A0A151ZF07"/>
<dbReference type="Proteomes" id="UP000076078">
    <property type="component" value="Unassembled WGS sequence"/>
</dbReference>
<feature type="active site" evidence="8">
    <location>
        <position position="445"/>
    </location>
</feature>
<reference evidence="12 13" key="1">
    <citation type="submission" date="2015-12" db="EMBL/GenBank/DDBJ databases">
        <title>Dictyostelia acquired genes for synthesis and detection of signals that induce cell-type specialization by lateral gene transfer from prokaryotes.</title>
        <authorList>
            <person name="Gloeckner G."/>
            <person name="Schaap P."/>
        </authorList>
    </citation>
    <scope>NUCLEOTIDE SEQUENCE [LARGE SCALE GENOMIC DNA]</scope>
    <source>
        <strain evidence="12 13">TK</strain>
    </source>
</reference>
<evidence type="ECO:0000256" key="10">
    <source>
        <dbReference type="SAM" id="MobiDB-lite"/>
    </source>
</evidence>
<keyword evidence="13" id="KW-1185">Reference proteome</keyword>
<evidence type="ECO:0000313" key="13">
    <source>
        <dbReference type="Proteomes" id="UP000076078"/>
    </source>
</evidence>
<keyword evidence="9" id="KW-0732">Signal</keyword>
<keyword evidence="6 8" id="KW-0326">Glycosidase</keyword>
<evidence type="ECO:0000256" key="2">
    <source>
        <dbReference type="ARBA" id="ARBA00007072"/>
    </source>
</evidence>
<feature type="domain" description="Glycoside hydrolase family 9" evidence="11">
    <location>
        <begin position="29"/>
        <end position="458"/>
    </location>
</feature>
<comment type="catalytic activity">
    <reaction evidence="1 9">
        <text>Endohydrolysis of (1-&gt;4)-beta-D-glucosidic linkages in cellulose, lichenin and cereal beta-D-glucans.</text>
        <dbReference type="EC" id="3.2.1.4"/>
    </reaction>
</comment>
<feature type="signal peptide" evidence="9">
    <location>
        <begin position="1"/>
        <end position="19"/>
    </location>
</feature>
<feature type="active site" evidence="8">
    <location>
        <position position="436"/>
    </location>
</feature>
<evidence type="ECO:0000256" key="6">
    <source>
        <dbReference type="ARBA" id="ARBA00023295"/>
    </source>
</evidence>
<dbReference type="SUPFAM" id="SSF48208">
    <property type="entry name" value="Six-hairpin glycosidases"/>
    <property type="match status" value="1"/>
</dbReference>